<dbReference type="Proteomes" id="UP000016931">
    <property type="component" value="Unassembled WGS sequence"/>
</dbReference>
<evidence type="ECO:0000313" key="1">
    <source>
        <dbReference type="EMBL" id="EMF14015.1"/>
    </source>
</evidence>
<gene>
    <name evidence="1" type="ORF">SEPMUDRAFT_115308</name>
</gene>
<protein>
    <submittedName>
        <fullName evidence="1">Uncharacterized protein</fullName>
    </submittedName>
</protein>
<dbReference type="GeneID" id="27898286"/>
<sequence length="126" mass="13728">MGHATADANGRTHVRAAMTPNITLRGKVHAVSTLNLRATSAHRGQVSQGGQVRVSFVQGSRRQPRYYIGCFAALLVPLAPERGNPIRTDINDGPGVIQTHWKAHKVQECDNVRYAYANHLLASMSS</sequence>
<evidence type="ECO:0000313" key="2">
    <source>
        <dbReference type="Proteomes" id="UP000016931"/>
    </source>
</evidence>
<name>M3D777_SPHMS</name>
<dbReference type="RefSeq" id="XP_016762136.1">
    <property type="nucleotide sequence ID" value="XM_016901149.1"/>
</dbReference>
<dbReference type="EMBL" id="KB456262">
    <property type="protein sequence ID" value="EMF14015.1"/>
    <property type="molecule type" value="Genomic_DNA"/>
</dbReference>
<proteinExistence type="predicted"/>
<keyword evidence="2" id="KW-1185">Reference proteome</keyword>
<organism evidence="1 2">
    <name type="scientific">Sphaerulina musiva (strain SO2202)</name>
    <name type="common">Poplar stem canker fungus</name>
    <name type="synonym">Septoria musiva</name>
    <dbReference type="NCBI Taxonomy" id="692275"/>
    <lineage>
        <taxon>Eukaryota</taxon>
        <taxon>Fungi</taxon>
        <taxon>Dikarya</taxon>
        <taxon>Ascomycota</taxon>
        <taxon>Pezizomycotina</taxon>
        <taxon>Dothideomycetes</taxon>
        <taxon>Dothideomycetidae</taxon>
        <taxon>Mycosphaerellales</taxon>
        <taxon>Mycosphaerellaceae</taxon>
        <taxon>Sphaerulina</taxon>
    </lineage>
</organism>
<accession>M3D777</accession>
<reference evidence="1 2" key="1">
    <citation type="journal article" date="2012" name="PLoS Pathog.">
        <title>Diverse lifestyles and strategies of plant pathogenesis encoded in the genomes of eighteen Dothideomycetes fungi.</title>
        <authorList>
            <person name="Ohm R.A."/>
            <person name="Feau N."/>
            <person name="Henrissat B."/>
            <person name="Schoch C.L."/>
            <person name="Horwitz B.A."/>
            <person name="Barry K.W."/>
            <person name="Condon B.J."/>
            <person name="Copeland A.C."/>
            <person name="Dhillon B."/>
            <person name="Glaser F."/>
            <person name="Hesse C.N."/>
            <person name="Kosti I."/>
            <person name="LaButti K."/>
            <person name="Lindquist E.A."/>
            <person name="Lucas S."/>
            <person name="Salamov A.A."/>
            <person name="Bradshaw R.E."/>
            <person name="Ciuffetti L."/>
            <person name="Hamelin R.C."/>
            <person name="Kema G.H.J."/>
            <person name="Lawrence C."/>
            <person name="Scott J.A."/>
            <person name="Spatafora J.W."/>
            <person name="Turgeon B.G."/>
            <person name="de Wit P.J.G.M."/>
            <person name="Zhong S."/>
            <person name="Goodwin S.B."/>
            <person name="Grigoriev I.V."/>
        </authorList>
    </citation>
    <scope>NUCLEOTIDE SEQUENCE [LARGE SCALE GENOMIC DNA]</scope>
    <source>
        <strain evidence="1 2">SO2202</strain>
    </source>
</reference>
<dbReference type="HOGENOM" id="CLU_1982962_0_0_1"/>
<dbReference type="AlphaFoldDB" id="M3D777"/>